<organism evidence="3">
    <name type="scientific">Phage sp. ctGns7</name>
    <dbReference type="NCBI Taxonomy" id="2828003"/>
    <lineage>
        <taxon>Viruses</taxon>
    </lineage>
</organism>
<evidence type="ECO:0000259" key="2">
    <source>
        <dbReference type="Pfam" id="PF13392"/>
    </source>
</evidence>
<dbReference type="InterPro" id="IPR044925">
    <property type="entry name" value="His-Me_finger_sf"/>
</dbReference>
<dbReference type="GO" id="GO:0004519">
    <property type="term" value="F:endonuclease activity"/>
    <property type="evidence" value="ECO:0007669"/>
    <property type="project" value="UniProtKB-KW"/>
</dbReference>
<evidence type="ECO:0000313" key="3">
    <source>
        <dbReference type="EMBL" id="DAF47387.1"/>
    </source>
</evidence>
<dbReference type="SUPFAM" id="SSF54060">
    <property type="entry name" value="His-Me finger endonucleases"/>
    <property type="match status" value="1"/>
</dbReference>
<feature type="domain" description="HNH nuclease" evidence="2">
    <location>
        <begin position="72"/>
        <end position="115"/>
    </location>
</feature>
<keyword evidence="3" id="KW-0255">Endonuclease</keyword>
<dbReference type="InterPro" id="IPR003615">
    <property type="entry name" value="HNH_nuc"/>
</dbReference>
<dbReference type="InterPro" id="IPR010902">
    <property type="entry name" value="NUMOD4"/>
</dbReference>
<dbReference type="GO" id="GO:0016788">
    <property type="term" value="F:hydrolase activity, acting on ester bonds"/>
    <property type="evidence" value="ECO:0007669"/>
    <property type="project" value="InterPro"/>
</dbReference>
<protein>
    <submittedName>
        <fullName evidence="3">Homing endonuclease</fullName>
    </submittedName>
</protein>
<keyword evidence="3" id="KW-0378">Hydrolase</keyword>
<dbReference type="Pfam" id="PF13392">
    <property type="entry name" value="HNH_3"/>
    <property type="match status" value="1"/>
</dbReference>
<proteinExistence type="predicted"/>
<accession>A0A8S5S993</accession>
<dbReference type="Gene3D" id="3.90.75.20">
    <property type="match status" value="1"/>
</dbReference>
<sequence>MKEQWKDIDGFLGYYQISNFGRVKSLCRKVPHPQAKCGYIVRNEKIKKPKTNSDGYKVVCLQMCGNKRYVSVHRLVAEAFIPNPNKYLEINHKDYNRTNNRVDNLEWITHKDNVRYSSDIGKYSVCKLGDKNGKSKSVDLYKNDNLVKSFSCIKNCSEWIKTKQNLKGSINAISGFIARRAKCNKPCYGYIAKINTHKPINYQDC</sequence>
<feature type="domain" description="NUMOD4" evidence="1">
    <location>
        <begin position="3"/>
        <end position="61"/>
    </location>
</feature>
<reference evidence="3" key="1">
    <citation type="journal article" date="2021" name="Proc. Natl. Acad. Sci. U.S.A.">
        <title>A Catalog of Tens of Thousands of Viruses from Human Metagenomes Reveals Hidden Associations with Chronic Diseases.</title>
        <authorList>
            <person name="Tisza M.J."/>
            <person name="Buck C.B."/>
        </authorList>
    </citation>
    <scope>NUCLEOTIDE SEQUENCE</scope>
    <source>
        <strain evidence="3">CtGns7</strain>
    </source>
</reference>
<dbReference type="EMBL" id="BK032555">
    <property type="protein sequence ID" value="DAF47387.1"/>
    <property type="molecule type" value="Genomic_DNA"/>
</dbReference>
<name>A0A8S5S993_9VIRU</name>
<dbReference type="Pfam" id="PF07463">
    <property type="entry name" value="NUMOD4"/>
    <property type="match status" value="1"/>
</dbReference>
<evidence type="ECO:0000259" key="1">
    <source>
        <dbReference type="Pfam" id="PF07463"/>
    </source>
</evidence>
<keyword evidence="3" id="KW-0540">Nuclease</keyword>